<reference evidence="2" key="2">
    <citation type="journal article" date="2017" name="J. Anim. Genet.">
        <title>Multiple reference genome sequences of hot pepper reveal the massive evolution of plant disease resistance genes by retroduplication.</title>
        <authorList>
            <person name="Kim S."/>
            <person name="Park J."/>
            <person name="Yeom S.-I."/>
            <person name="Kim Y.-M."/>
            <person name="Seo E."/>
            <person name="Kim K.-T."/>
            <person name="Kim M.-S."/>
            <person name="Lee J.M."/>
            <person name="Cheong K."/>
            <person name="Shin H.-S."/>
            <person name="Kim S.-B."/>
            <person name="Han K."/>
            <person name="Lee J."/>
            <person name="Park M."/>
            <person name="Lee H.-A."/>
            <person name="Lee H.-Y."/>
            <person name="Lee Y."/>
            <person name="Oh S."/>
            <person name="Lee J.H."/>
            <person name="Choi E."/>
            <person name="Choi E."/>
            <person name="Lee S.E."/>
            <person name="Jeon J."/>
            <person name="Kim H."/>
            <person name="Choi G."/>
            <person name="Song H."/>
            <person name="Lee J."/>
            <person name="Lee S.-C."/>
            <person name="Kwon J.-K."/>
            <person name="Lee H.-Y."/>
            <person name="Koo N."/>
            <person name="Hong Y."/>
            <person name="Kim R.W."/>
            <person name="Kang W.-H."/>
            <person name="Huh J.H."/>
            <person name="Kang B.-C."/>
            <person name="Yang T.-J."/>
            <person name="Lee Y.-H."/>
            <person name="Bennetzen J.L."/>
            <person name="Choi D."/>
        </authorList>
    </citation>
    <scope>NUCLEOTIDE SEQUENCE [LARGE SCALE GENOMIC DNA]</scope>
    <source>
        <strain evidence="2">cv. PBC81</strain>
    </source>
</reference>
<reference evidence="1 2" key="1">
    <citation type="journal article" date="2017" name="Genome Biol.">
        <title>New reference genome sequences of hot pepper reveal the massive evolution of plant disease-resistance genes by retroduplication.</title>
        <authorList>
            <person name="Kim S."/>
            <person name="Park J."/>
            <person name="Yeom S.I."/>
            <person name="Kim Y.M."/>
            <person name="Seo E."/>
            <person name="Kim K.T."/>
            <person name="Kim M.S."/>
            <person name="Lee J.M."/>
            <person name="Cheong K."/>
            <person name="Shin H.S."/>
            <person name="Kim S.B."/>
            <person name="Han K."/>
            <person name="Lee J."/>
            <person name="Park M."/>
            <person name="Lee H.A."/>
            <person name="Lee H.Y."/>
            <person name="Lee Y."/>
            <person name="Oh S."/>
            <person name="Lee J.H."/>
            <person name="Choi E."/>
            <person name="Choi E."/>
            <person name="Lee S.E."/>
            <person name="Jeon J."/>
            <person name="Kim H."/>
            <person name="Choi G."/>
            <person name="Song H."/>
            <person name="Lee J."/>
            <person name="Lee S.C."/>
            <person name="Kwon J.K."/>
            <person name="Lee H.Y."/>
            <person name="Koo N."/>
            <person name="Hong Y."/>
            <person name="Kim R.W."/>
            <person name="Kang W.H."/>
            <person name="Huh J.H."/>
            <person name="Kang B.C."/>
            <person name="Yang T.J."/>
            <person name="Lee Y.H."/>
            <person name="Bennetzen J.L."/>
            <person name="Choi D."/>
        </authorList>
    </citation>
    <scope>NUCLEOTIDE SEQUENCE [LARGE SCALE GENOMIC DNA]</scope>
    <source>
        <strain evidence="2">cv. PBC81</strain>
    </source>
</reference>
<dbReference type="Pfam" id="PF00022">
    <property type="entry name" value="Actin"/>
    <property type="match status" value="1"/>
</dbReference>
<dbReference type="PANTHER" id="PTHR11937">
    <property type="entry name" value="ACTIN"/>
    <property type="match status" value="1"/>
</dbReference>
<evidence type="ECO:0000313" key="2">
    <source>
        <dbReference type="Proteomes" id="UP000224567"/>
    </source>
</evidence>
<dbReference type="InterPro" id="IPR043129">
    <property type="entry name" value="ATPase_NBD"/>
</dbReference>
<dbReference type="Proteomes" id="UP000224567">
    <property type="component" value="Unassembled WGS sequence"/>
</dbReference>
<dbReference type="STRING" id="33114.A0A2G2WCE3"/>
<accession>A0A2G2WCE3</accession>
<protein>
    <submittedName>
        <fullName evidence="1">Actin</fullName>
    </submittedName>
</protein>
<sequence length="180" mass="20275">MGDIDIRKDLFANIVLSGGTTMLLGIAERMSKEITALAPSSTTIEVVSLPKRKYNTWIGGSLITSSFPQNFPKKESKTTSIAKRFLKALDRFEDLSKREMQSVPKKCSWKTEADKIANQLFDALLALMVDIDKSKDKPTTLHDIKESLEEYSLRKFISLASELIDFLNDLVKDNKDLKEA</sequence>
<dbReference type="Gene3D" id="3.30.420.40">
    <property type="match status" value="1"/>
</dbReference>
<keyword evidence="2" id="KW-1185">Reference proteome</keyword>
<dbReference type="SUPFAM" id="SSF53067">
    <property type="entry name" value="Actin-like ATPase domain"/>
    <property type="match status" value="1"/>
</dbReference>
<dbReference type="OrthoDB" id="1304757at2759"/>
<evidence type="ECO:0000313" key="1">
    <source>
        <dbReference type="EMBL" id="PHT42839.1"/>
    </source>
</evidence>
<gene>
    <name evidence="1" type="ORF">CQW23_16864</name>
</gene>
<name>A0A2G2WCE3_CAPBA</name>
<comment type="caution">
    <text evidence="1">The sequence shown here is derived from an EMBL/GenBank/DDBJ whole genome shotgun (WGS) entry which is preliminary data.</text>
</comment>
<dbReference type="InterPro" id="IPR004000">
    <property type="entry name" value="Actin"/>
</dbReference>
<proteinExistence type="predicted"/>
<dbReference type="EMBL" id="MLFT02000007">
    <property type="protein sequence ID" value="PHT42839.1"/>
    <property type="molecule type" value="Genomic_DNA"/>
</dbReference>
<dbReference type="AlphaFoldDB" id="A0A2G2WCE3"/>
<organism evidence="1 2">
    <name type="scientific">Capsicum baccatum</name>
    <name type="common">Peruvian pepper</name>
    <dbReference type="NCBI Taxonomy" id="33114"/>
    <lineage>
        <taxon>Eukaryota</taxon>
        <taxon>Viridiplantae</taxon>
        <taxon>Streptophyta</taxon>
        <taxon>Embryophyta</taxon>
        <taxon>Tracheophyta</taxon>
        <taxon>Spermatophyta</taxon>
        <taxon>Magnoliopsida</taxon>
        <taxon>eudicotyledons</taxon>
        <taxon>Gunneridae</taxon>
        <taxon>Pentapetalae</taxon>
        <taxon>asterids</taxon>
        <taxon>lamiids</taxon>
        <taxon>Solanales</taxon>
        <taxon>Solanaceae</taxon>
        <taxon>Solanoideae</taxon>
        <taxon>Capsiceae</taxon>
        <taxon>Capsicum</taxon>
    </lineage>
</organism>